<gene>
    <name evidence="2" type="ORF">ABE28_021835</name>
</gene>
<sequence>MPNQNKVQNPESPVAKTPQMNDRDFINDMLATEKYFCNSLSVALHEMSNQALFQDIFSVSKENQEMQRELYNLMFEKGWYGLEKAQTASLSQSYQQFSGYKSQFPYGSNIQ</sequence>
<name>A0A1B3XUV0_9BACI</name>
<dbReference type="Pfam" id="PF07875">
    <property type="entry name" value="Coat_F"/>
    <property type="match status" value="1"/>
</dbReference>
<organism evidence="2 3">
    <name type="scientific">Peribacillus muralis</name>
    <dbReference type="NCBI Taxonomy" id="264697"/>
    <lineage>
        <taxon>Bacteria</taxon>
        <taxon>Bacillati</taxon>
        <taxon>Bacillota</taxon>
        <taxon>Bacilli</taxon>
        <taxon>Bacillales</taxon>
        <taxon>Bacillaceae</taxon>
        <taxon>Peribacillus</taxon>
    </lineage>
</organism>
<evidence type="ECO:0000313" key="2">
    <source>
        <dbReference type="EMBL" id="AOH56996.1"/>
    </source>
</evidence>
<dbReference type="OrthoDB" id="1647790at2"/>
<proteinExistence type="predicted"/>
<accession>A0A1B3XUV0</accession>
<dbReference type="AlphaFoldDB" id="A0A1B3XUV0"/>
<evidence type="ECO:0000313" key="3">
    <source>
        <dbReference type="Proteomes" id="UP000077926"/>
    </source>
</evidence>
<dbReference type="KEGG" id="bmur:ABE28_021835"/>
<dbReference type="STRING" id="264697.ABE28_021835"/>
<keyword evidence="3" id="KW-1185">Reference proteome</keyword>
<dbReference type="InterPro" id="IPR012851">
    <property type="entry name" value="Spore_coat_CotF-like"/>
</dbReference>
<feature type="compositionally biased region" description="Polar residues" evidence="1">
    <location>
        <begin position="1"/>
        <end position="11"/>
    </location>
</feature>
<evidence type="ECO:0000256" key="1">
    <source>
        <dbReference type="SAM" id="MobiDB-lite"/>
    </source>
</evidence>
<dbReference type="Proteomes" id="UP000077926">
    <property type="component" value="Chromosome"/>
</dbReference>
<feature type="region of interest" description="Disordered" evidence="1">
    <location>
        <begin position="1"/>
        <end position="21"/>
    </location>
</feature>
<reference evidence="2 3" key="1">
    <citation type="submission" date="2016-08" db="EMBL/GenBank/DDBJ databases">
        <title>Complete genome sequence of Bacillus muralis G25-68, a strain with toxicity to nematodes.</title>
        <authorList>
            <person name="Zheng Z."/>
        </authorList>
    </citation>
    <scope>NUCLEOTIDE SEQUENCE [LARGE SCALE GENOMIC DNA]</scope>
    <source>
        <strain evidence="2 3">G25-68</strain>
    </source>
</reference>
<dbReference type="RefSeq" id="WP_064467282.1">
    <property type="nucleotide sequence ID" value="NZ_CP017080.1"/>
</dbReference>
<evidence type="ECO:0008006" key="4">
    <source>
        <dbReference type="Google" id="ProtNLM"/>
    </source>
</evidence>
<dbReference type="EMBL" id="CP017080">
    <property type="protein sequence ID" value="AOH56996.1"/>
    <property type="molecule type" value="Genomic_DNA"/>
</dbReference>
<protein>
    <recommendedName>
        <fullName evidence="4">Spore coat protein</fullName>
    </recommendedName>
</protein>